<comment type="caution">
    <text evidence="2">The sequence shown here is derived from an EMBL/GenBank/DDBJ whole genome shotgun (WGS) entry which is preliminary data.</text>
</comment>
<feature type="signal peptide" evidence="1">
    <location>
        <begin position="1"/>
        <end position="19"/>
    </location>
</feature>
<accession>A0A845GGM2</accession>
<protein>
    <submittedName>
        <fullName evidence="2">Uncharacterized protein</fullName>
    </submittedName>
</protein>
<gene>
    <name evidence="2" type="ORF">GTP90_02155</name>
</gene>
<dbReference type="AlphaFoldDB" id="A0A845GGM2"/>
<dbReference type="Proteomes" id="UP000447355">
    <property type="component" value="Unassembled WGS sequence"/>
</dbReference>
<dbReference type="PROSITE" id="PS51257">
    <property type="entry name" value="PROKAR_LIPOPROTEIN"/>
    <property type="match status" value="1"/>
</dbReference>
<proteinExistence type="predicted"/>
<reference evidence="2" key="1">
    <citation type="submission" date="2019-12" db="EMBL/GenBank/DDBJ databases">
        <title>Novel species isolated from a subtropical stream in China.</title>
        <authorList>
            <person name="Lu H."/>
        </authorList>
    </citation>
    <scope>NUCLEOTIDE SEQUENCE [LARGE SCALE GENOMIC DNA]</scope>
    <source>
        <strain evidence="2">FT81W</strain>
    </source>
</reference>
<keyword evidence="1" id="KW-0732">Signal</keyword>
<evidence type="ECO:0000256" key="1">
    <source>
        <dbReference type="SAM" id="SignalP"/>
    </source>
</evidence>
<sequence length="244" mass="26146">MKLARLLSASIFIAMTAIGCSKHTEKPAAAPTAESDKTTSPNAKVVPVAHEGAYELADVLLWAMPDAKPGESSLPDIQDYNRFKGIVANIKVSKTNLGGYEGQILIAADGKRAIAENIEDDYKWRVFITGPQVGASDIEFESGRAIVGDIGPGYLRKHKFDVLALSCFSEGGTSSNASVLYLVRYPGKAQSLLTYSVSTGSGGVFISYQLHYGPIEWSAIPGATTPNYQGGMQRFGDCPYKDLI</sequence>
<evidence type="ECO:0000313" key="2">
    <source>
        <dbReference type="EMBL" id="MYM92660.1"/>
    </source>
</evidence>
<feature type="chain" id="PRO_5032835849" evidence="1">
    <location>
        <begin position="20"/>
        <end position="244"/>
    </location>
</feature>
<evidence type="ECO:0000313" key="3">
    <source>
        <dbReference type="Proteomes" id="UP000447355"/>
    </source>
</evidence>
<dbReference type="RefSeq" id="WP_161081919.1">
    <property type="nucleotide sequence ID" value="NZ_WWCX01000001.1"/>
</dbReference>
<organism evidence="2 3">
    <name type="scientific">Duganella vulcania</name>
    <dbReference type="NCBI Taxonomy" id="2692166"/>
    <lineage>
        <taxon>Bacteria</taxon>
        <taxon>Pseudomonadati</taxon>
        <taxon>Pseudomonadota</taxon>
        <taxon>Betaproteobacteria</taxon>
        <taxon>Burkholderiales</taxon>
        <taxon>Oxalobacteraceae</taxon>
        <taxon>Telluria group</taxon>
        <taxon>Duganella</taxon>
    </lineage>
</organism>
<name>A0A845GGM2_9BURK</name>
<dbReference type="EMBL" id="WWCX01000001">
    <property type="protein sequence ID" value="MYM92660.1"/>
    <property type="molecule type" value="Genomic_DNA"/>
</dbReference>